<dbReference type="InterPro" id="IPR053168">
    <property type="entry name" value="Glutamic_endopeptidase"/>
</dbReference>
<evidence type="ECO:0000259" key="1">
    <source>
        <dbReference type="PROSITE" id="PS52045"/>
    </source>
</evidence>
<dbReference type="InterPro" id="IPR025521">
    <property type="entry name" value="Neprosin_propep"/>
</dbReference>
<dbReference type="Gene3D" id="3.90.1320.10">
    <property type="entry name" value="Outer-capsid protein sigma 3, large lobe"/>
    <property type="match status" value="1"/>
</dbReference>
<name>A0AA41VJI8_PAPNU</name>
<comment type="caution">
    <text evidence="2">The sequence shown here is derived from an EMBL/GenBank/DDBJ whole genome shotgun (WGS) entry which is preliminary data.</text>
</comment>
<keyword evidence="3" id="KW-1185">Reference proteome</keyword>
<protein>
    <recommendedName>
        <fullName evidence="1">Neprosin PEP catalytic domain-containing protein</fullName>
    </recommendedName>
</protein>
<gene>
    <name evidence="2" type="ORF">MKW94_012266</name>
</gene>
<dbReference type="InterPro" id="IPR004314">
    <property type="entry name" value="Neprosin"/>
</dbReference>
<dbReference type="Pfam" id="PF14365">
    <property type="entry name" value="Neprosin_AP"/>
    <property type="match status" value="1"/>
</dbReference>
<organism evidence="2 3">
    <name type="scientific">Papaver nudicaule</name>
    <name type="common">Iceland poppy</name>
    <dbReference type="NCBI Taxonomy" id="74823"/>
    <lineage>
        <taxon>Eukaryota</taxon>
        <taxon>Viridiplantae</taxon>
        <taxon>Streptophyta</taxon>
        <taxon>Embryophyta</taxon>
        <taxon>Tracheophyta</taxon>
        <taxon>Spermatophyta</taxon>
        <taxon>Magnoliopsida</taxon>
        <taxon>Ranunculales</taxon>
        <taxon>Papaveraceae</taxon>
        <taxon>Papaveroideae</taxon>
        <taxon>Papaver</taxon>
    </lineage>
</organism>
<dbReference type="Proteomes" id="UP001177140">
    <property type="component" value="Unassembled WGS sequence"/>
</dbReference>
<feature type="domain" description="Neprosin PEP catalytic" evidence="1">
    <location>
        <begin position="100"/>
        <end position="351"/>
    </location>
</feature>
<dbReference type="PANTHER" id="PTHR31589:SF233">
    <property type="entry name" value="PROTEIN, PUTATIVE (DUF239)-RELATED"/>
    <property type="match status" value="1"/>
</dbReference>
<dbReference type="PANTHER" id="PTHR31589">
    <property type="entry name" value="PROTEIN, PUTATIVE (DUF239)-RELATED-RELATED"/>
    <property type="match status" value="1"/>
</dbReference>
<evidence type="ECO:0000313" key="3">
    <source>
        <dbReference type="Proteomes" id="UP001177140"/>
    </source>
</evidence>
<sequence>MLLDEKLKILNKPPVKSIQTELGDIYDCINIYKQPAFDHPLLVNHKIQMKPTVIQEQATEQISNMFPSVMRSKLEGCPSETVPIRRTTKKELIKAKYLSSWMKRRHYVSVQPSAEKILYGGSASISVANPRVNPGQFSTGQIWIQNGPSEELNSIEFGWAVHPHLFDDNQTRVFGLWTADGFRETGCYNMLCPGFVQVHPKYSFGEHINAGTYGGAQRAFSFSVHRDPKSGNWWFINGIDNAKIGYWPKEIFTHLANNASVIGYGGAAGGDLGEPTPPMGHGHLPVFDSKYSCCMLHMKVINNRGSYVDFDSSKVQLKHDTKTSCYDLMFTGRALLWGTTMFFGGPGGDCPML</sequence>
<dbReference type="Pfam" id="PF03080">
    <property type="entry name" value="Neprosin"/>
    <property type="match status" value="1"/>
</dbReference>
<dbReference type="EMBL" id="JAJJMA010234317">
    <property type="protein sequence ID" value="MCL7042355.1"/>
    <property type="molecule type" value="Genomic_DNA"/>
</dbReference>
<reference evidence="2" key="1">
    <citation type="submission" date="2022-03" db="EMBL/GenBank/DDBJ databases">
        <title>A functionally conserved STORR gene fusion in Papaver species that diverged 16.8 million years ago.</title>
        <authorList>
            <person name="Catania T."/>
        </authorList>
    </citation>
    <scope>NUCLEOTIDE SEQUENCE</scope>
    <source>
        <strain evidence="2">S-191538</strain>
    </source>
</reference>
<dbReference type="PROSITE" id="PS52045">
    <property type="entry name" value="NEPROSIN_PEP_CD"/>
    <property type="match status" value="1"/>
</dbReference>
<accession>A0AA41VJI8</accession>
<proteinExistence type="predicted"/>
<evidence type="ECO:0000313" key="2">
    <source>
        <dbReference type="EMBL" id="MCL7042355.1"/>
    </source>
</evidence>
<dbReference type="AlphaFoldDB" id="A0AA41VJI8"/>